<dbReference type="InterPro" id="IPR015500">
    <property type="entry name" value="Peptidase_S8_subtilisin-rel"/>
</dbReference>
<evidence type="ECO:0000256" key="1">
    <source>
        <dbReference type="ARBA" id="ARBA00011073"/>
    </source>
</evidence>
<feature type="active site" description="Charge relay system" evidence="5 6">
    <location>
        <position position="249"/>
    </location>
</feature>
<organism evidence="10 11">
    <name type="scientific">Winogradskya consettensis</name>
    <dbReference type="NCBI Taxonomy" id="113560"/>
    <lineage>
        <taxon>Bacteria</taxon>
        <taxon>Bacillati</taxon>
        <taxon>Actinomycetota</taxon>
        <taxon>Actinomycetes</taxon>
        <taxon>Micromonosporales</taxon>
        <taxon>Micromonosporaceae</taxon>
        <taxon>Winogradskya</taxon>
    </lineage>
</organism>
<dbReference type="EMBL" id="BOQP01000008">
    <property type="protein sequence ID" value="GIM70412.1"/>
    <property type="molecule type" value="Genomic_DNA"/>
</dbReference>
<dbReference type="InterPro" id="IPR023828">
    <property type="entry name" value="Peptidase_S8_Ser-AS"/>
</dbReference>
<proteinExistence type="inferred from homology"/>
<evidence type="ECO:0000256" key="6">
    <source>
        <dbReference type="PROSITE-ProRule" id="PRU01240"/>
    </source>
</evidence>
<evidence type="ECO:0000256" key="7">
    <source>
        <dbReference type="RuleBase" id="RU003355"/>
    </source>
</evidence>
<dbReference type="PROSITE" id="PS51892">
    <property type="entry name" value="SUBTILASE"/>
    <property type="match status" value="1"/>
</dbReference>
<evidence type="ECO:0000256" key="8">
    <source>
        <dbReference type="SAM" id="SignalP"/>
    </source>
</evidence>
<feature type="signal peptide" evidence="8">
    <location>
        <begin position="1"/>
        <end position="26"/>
    </location>
</feature>
<evidence type="ECO:0000259" key="9">
    <source>
        <dbReference type="Pfam" id="PF00082"/>
    </source>
</evidence>
<reference evidence="10" key="1">
    <citation type="submission" date="2021-03" db="EMBL/GenBank/DDBJ databases">
        <title>Whole genome shotgun sequence of Actinoplanes consettensis NBRC 14913.</title>
        <authorList>
            <person name="Komaki H."/>
            <person name="Tamura T."/>
        </authorList>
    </citation>
    <scope>NUCLEOTIDE SEQUENCE</scope>
    <source>
        <strain evidence="10">NBRC 14913</strain>
    </source>
</reference>
<keyword evidence="3 6" id="KW-0378">Hydrolase</keyword>
<gene>
    <name evidence="10" type="ORF">Aco04nite_20170</name>
</gene>
<dbReference type="SUPFAM" id="SSF52743">
    <property type="entry name" value="Subtilisin-like"/>
    <property type="match status" value="1"/>
</dbReference>
<dbReference type="Gene3D" id="2.60.40.10">
    <property type="entry name" value="Immunoglobulins"/>
    <property type="match status" value="1"/>
</dbReference>
<keyword evidence="2 6" id="KW-0645">Protease</keyword>
<accession>A0A919SF08</accession>
<dbReference type="PROSITE" id="PS00138">
    <property type="entry name" value="SUBTILASE_SER"/>
    <property type="match status" value="1"/>
</dbReference>
<keyword evidence="8" id="KW-0732">Signal</keyword>
<evidence type="ECO:0000313" key="11">
    <source>
        <dbReference type="Proteomes" id="UP000680865"/>
    </source>
</evidence>
<dbReference type="PROSITE" id="PS00137">
    <property type="entry name" value="SUBTILASE_HIS"/>
    <property type="match status" value="1"/>
</dbReference>
<evidence type="ECO:0000256" key="4">
    <source>
        <dbReference type="ARBA" id="ARBA00022825"/>
    </source>
</evidence>
<dbReference type="Gene3D" id="3.40.50.200">
    <property type="entry name" value="Peptidase S8/S53 domain"/>
    <property type="match status" value="1"/>
</dbReference>
<dbReference type="InterPro" id="IPR000209">
    <property type="entry name" value="Peptidase_S8/S53_dom"/>
</dbReference>
<dbReference type="InterPro" id="IPR050131">
    <property type="entry name" value="Peptidase_S8_subtilisin-like"/>
</dbReference>
<dbReference type="InterPro" id="IPR013783">
    <property type="entry name" value="Ig-like_fold"/>
</dbReference>
<evidence type="ECO:0000256" key="2">
    <source>
        <dbReference type="ARBA" id="ARBA00022670"/>
    </source>
</evidence>
<dbReference type="InterPro" id="IPR023827">
    <property type="entry name" value="Peptidase_S8_Asp-AS"/>
</dbReference>
<comment type="caution">
    <text evidence="10">The sequence shown here is derived from an EMBL/GenBank/DDBJ whole genome shotgun (WGS) entry which is preliminary data.</text>
</comment>
<feature type="active site" description="Charge relay system" evidence="5 6">
    <location>
        <position position="425"/>
    </location>
</feature>
<dbReference type="PRINTS" id="PR00723">
    <property type="entry name" value="SUBTILISIN"/>
</dbReference>
<dbReference type="RefSeq" id="WP_212996916.1">
    <property type="nucleotide sequence ID" value="NZ_BAAATW010000003.1"/>
</dbReference>
<dbReference type="InterPro" id="IPR036852">
    <property type="entry name" value="Peptidase_S8/S53_dom_sf"/>
</dbReference>
<dbReference type="Proteomes" id="UP000680865">
    <property type="component" value="Unassembled WGS sequence"/>
</dbReference>
<dbReference type="PROSITE" id="PS00136">
    <property type="entry name" value="SUBTILASE_ASP"/>
    <property type="match status" value="1"/>
</dbReference>
<dbReference type="Pfam" id="PF00082">
    <property type="entry name" value="Peptidase_S8"/>
    <property type="match status" value="1"/>
</dbReference>
<sequence length="1092" mass="114091">MRPVPLLVITLLAGVTATAVTTPATAQETAIAPQDTTAVHDVTLITGDTVHVGAVAGQTTVDVSPGPGREHIPFYTSSAGRSVRVIPADAVPLLRDERLDERLFDISTLIGFGYDNGRDLPLIIRYAQSSTARRTVTGARVTRDLPAVNAVAVEQEHSTALWTSVTAARRSGAPGIDEIWLDGLRKPSLDVSVPMIGAPAAWSAGLTGKGVKVGVIDTGVDTTHPDLTGQVTAAQDFTTDGDTRDHVGHGTHVASTIAGTGAASDGRYKGVAPGASIYSAKVCVAEGCSDSAIIAGMTWAAEQGVKVANISLGGPDTPATDPIEAAVHDLTTRYGVLFVVAAGNDGDAAATVDSPGSSPDALTVGAVDKTGAMASFSSRGPRVGDYGLKPDVTAPGVGIVAALSADSEFPPTGTNPRYTALNGTSMATPHVAGAAAILTQQHPDWAPAWIKATLMAAANPSPNAGSYDQGAGLVDVARGIGQQVTAEPVSLALQRGTTRNTVTYANSGPTALTLAVAVHPREAAPAGAFTVSPASVTIPAGGTAKVTVTADSAALAATAYTGQLVATGGTVRVETPFALDVERHALTLEAIGQDGRAPTADQNWVTLLVDLDRGTSQVFANEASTTVGLPVGHYVVQTYVETVVNDEYRVVSLVAPTVVMDRDRTLSVDARAAKQVRLSLPRKEATPLYQEAGWTIRTREPEIWGSNDPYANLTNIPLSYIWTGQIGTGRTPGFNSYVSGMFGPPGEISNVAYVYRAYFYEQGTQMAGLAKDLKAKDFATVHASVGADVAGVQASRNAVARAPGNSAVYRNTEGHGTMPNYSYDVPATVTEYYTQDKQTEWQMASAQSGYTYYQSAWRSYRAGKAYTENWANPVIGPAFPEPDFAQQHATRYAGDVLNGPGPLFGDNAGHAGFRFTREGSAALTVYRNGVKVGEDDETPQAFDVPAATGTYKIVADFRSDPAFTLSTRVTGEWTFRSGHVPDGQLVKLPMTAIRYTPRVDVTGQAAAGPLLSIPVTLERQVGAAEAHTTKLGVDVSFDDGATWRPAPVLRAGEQGVALIARPRGRGYVSLRASAADSSGNTTTQKIIRAFRY</sequence>
<dbReference type="GO" id="GO:0006508">
    <property type="term" value="P:proteolysis"/>
    <property type="evidence" value="ECO:0007669"/>
    <property type="project" value="UniProtKB-KW"/>
</dbReference>
<keyword evidence="4 6" id="KW-0720">Serine protease</keyword>
<dbReference type="GO" id="GO:0005975">
    <property type="term" value="P:carbohydrate metabolic process"/>
    <property type="evidence" value="ECO:0007669"/>
    <property type="project" value="UniProtKB-ARBA"/>
</dbReference>
<feature type="active site" description="Charge relay system" evidence="5 6">
    <location>
        <position position="217"/>
    </location>
</feature>
<feature type="domain" description="Peptidase S8/S53" evidence="9">
    <location>
        <begin position="208"/>
        <end position="472"/>
    </location>
</feature>
<feature type="chain" id="PRO_5037068704" evidence="8">
    <location>
        <begin position="27"/>
        <end position="1092"/>
    </location>
</feature>
<dbReference type="PANTHER" id="PTHR43806">
    <property type="entry name" value="PEPTIDASE S8"/>
    <property type="match status" value="1"/>
</dbReference>
<evidence type="ECO:0000313" key="10">
    <source>
        <dbReference type="EMBL" id="GIM70412.1"/>
    </source>
</evidence>
<keyword evidence="11" id="KW-1185">Reference proteome</keyword>
<dbReference type="PANTHER" id="PTHR43806:SF11">
    <property type="entry name" value="CEREVISIN-RELATED"/>
    <property type="match status" value="1"/>
</dbReference>
<evidence type="ECO:0000256" key="3">
    <source>
        <dbReference type="ARBA" id="ARBA00022801"/>
    </source>
</evidence>
<comment type="similarity">
    <text evidence="1 6 7">Belongs to the peptidase S8 family.</text>
</comment>
<evidence type="ECO:0000256" key="5">
    <source>
        <dbReference type="PIRSR" id="PIRSR615500-1"/>
    </source>
</evidence>
<protein>
    <submittedName>
        <fullName evidence="10">Serine protease</fullName>
    </submittedName>
</protein>
<name>A0A919SF08_9ACTN</name>
<dbReference type="AlphaFoldDB" id="A0A919SF08"/>
<dbReference type="InterPro" id="IPR022398">
    <property type="entry name" value="Peptidase_S8_His-AS"/>
</dbReference>
<dbReference type="GO" id="GO:0004252">
    <property type="term" value="F:serine-type endopeptidase activity"/>
    <property type="evidence" value="ECO:0007669"/>
    <property type="project" value="UniProtKB-UniRule"/>
</dbReference>